<reference evidence="1 2" key="1">
    <citation type="submission" date="2018-06" db="EMBL/GenBank/DDBJ databases">
        <title>Comparative genomics reveals the genomic features of Rhizophagus irregularis, R. cerebriforme, R. diaphanum and Gigaspora rosea, and their symbiotic lifestyle signature.</title>
        <authorList>
            <person name="Morin E."/>
            <person name="San Clemente H."/>
            <person name="Chen E.C.H."/>
            <person name="De La Providencia I."/>
            <person name="Hainaut M."/>
            <person name="Kuo A."/>
            <person name="Kohler A."/>
            <person name="Murat C."/>
            <person name="Tang N."/>
            <person name="Roy S."/>
            <person name="Loubradou J."/>
            <person name="Henrissat B."/>
            <person name="Grigoriev I.V."/>
            <person name="Corradi N."/>
            <person name="Roux C."/>
            <person name="Martin F.M."/>
        </authorList>
    </citation>
    <scope>NUCLEOTIDE SEQUENCE [LARGE SCALE GENOMIC DNA]</scope>
    <source>
        <strain evidence="1 2">DAOM 227022</strain>
    </source>
</reference>
<dbReference type="OrthoDB" id="2436510at2759"/>
<sequence>MNLCEKCNQPNTGLDFWCQSCYAKCFQQDFKNWASGNSDMFYELLKNNGRVDLQIKEIVVWDYLIQWGIEQSQKISVKSRSEWHNNNYEVLKETLRLFIPLIRFSAINMTDFIERVCPYKTIIPNNIYVETLKFI</sequence>
<comment type="caution">
    <text evidence="1">The sequence shown here is derived from an EMBL/GenBank/DDBJ whole genome shotgun (WGS) entry which is preliminary data.</text>
</comment>
<dbReference type="EMBL" id="QKYT01000556">
    <property type="protein sequence ID" value="RIA83608.1"/>
    <property type="molecule type" value="Genomic_DNA"/>
</dbReference>
<dbReference type="STRING" id="658196.A0A397SCC1"/>
<gene>
    <name evidence="1" type="ORF">C1645_833545</name>
</gene>
<protein>
    <recommendedName>
        <fullName evidence="3">BACK domain-containing protein</fullName>
    </recommendedName>
</protein>
<evidence type="ECO:0000313" key="1">
    <source>
        <dbReference type="EMBL" id="RIA83608.1"/>
    </source>
</evidence>
<evidence type="ECO:0008006" key="3">
    <source>
        <dbReference type="Google" id="ProtNLM"/>
    </source>
</evidence>
<evidence type="ECO:0000313" key="2">
    <source>
        <dbReference type="Proteomes" id="UP000265703"/>
    </source>
</evidence>
<dbReference type="AlphaFoldDB" id="A0A397SCC1"/>
<organism evidence="1 2">
    <name type="scientific">Glomus cerebriforme</name>
    <dbReference type="NCBI Taxonomy" id="658196"/>
    <lineage>
        <taxon>Eukaryota</taxon>
        <taxon>Fungi</taxon>
        <taxon>Fungi incertae sedis</taxon>
        <taxon>Mucoromycota</taxon>
        <taxon>Glomeromycotina</taxon>
        <taxon>Glomeromycetes</taxon>
        <taxon>Glomerales</taxon>
        <taxon>Glomeraceae</taxon>
        <taxon>Glomus</taxon>
    </lineage>
</organism>
<name>A0A397SCC1_9GLOM</name>
<accession>A0A397SCC1</accession>
<proteinExistence type="predicted"/>
<dbReference type="Proteomes" id="UP000265703">
    <property type="component" value="Unassembled WGS sequence"/>
</dbReference>
<keyword evidence="2" id="KW-1185">Reference proteome</keyword>